<gene>
    <name evidence="2" type="ORF">RRG08_058626</name>
</gene>
<evidence type="ECO:0000313" key="3">
    <source>
        <dbReference type="Proteomes" id="UP001283361"/>
    </source>
</evidence>
<keyword evidence="3" id="KW-1185">Reference proteome</keyword>
<organism evidence="2 3">
    <name type="scientific">Elysia crispata</name>
    <name type="common">lettuce slug</name>
    <dbReference type="NCBI Taxonomy" id="231223"/>
    <lineage>
        <taxon>Eukaryota</taxon>
        <taxon>Metazoa</taxon>
        <taxon>Spiralia</taxon>
        <taxon>Lophotrochozoa</taxon>
        <taxon>Mollusca</taxon>
        <taxon>Gastropoda</taxon>
        <taxon>Heterobranchia</taxon>
        <taxon>Euthyneura</taxon>
        <taxon>Panpulmonata</taxon>
        <taxon>Sacoglossa</taxon>
        <taxon>Placobranchoidea</taxon>
        <taxon>Plakobranchidae</taxon>
        <taxon>Elysia</taxon>
    </lineage>
</organism>
<feature type="region of interest" description="Disordered" evidence="1">
    <location>
        <begin position="171"/>
        <end position="190"/>
    </location>
</feature>
<name>A0AAE0Z0E4_9GAST</name>
<dbReference type="EMBL" id="JAWDGP010004969">
    <property type="protein sequence ID" value="KAK3760628.1"/>
    <property type="molecule type" value="Genomic_DNA"/>
</dbReference>
<accession>A0AAE0Z0E4</accession>
<dbReference type="AlphaFoldDB" id="A0AAE0Z0E4"/>
<reference evidence="2" key="1">
    <citation type="journal article" date="2023" name="G3 (Bethesda)">
        <title>A reference genome for the long-term kleptoplast-retaining sea slug Elysia crispata morphotype clarki.</title>
        <authorList>
            <person name="Eastman K.E."/>
            <person name="Pendleton A.L."/>
            <person name="Shaikh M.A."/>
            <person name="Suttiyut T."/>
            <person name="Ogas R."/>
            <person name="Tomko P."/>
            <person name="Gavelis G."/>
            <person name="Widhalm J.R."/>
            <person name="Wisecaver J.H."/>
        </authorList>
    </citation>
    <scope>NUCLEOTIDE SEQUENCE</scope>
    <source>
        <strain evidence="2">ECLA1</strain>
    </source>
</reference>
<proteinExistence type="predicted"/>
<evidence type="ECO:0000313" key="2">
    <source>
        <dbReference type="EMBL" id="KAK3760628.1"/>
    </source>
</evidence>
<dbReference type="Proteomes" id="UP001283361">
    <property type="component" value="Unassembled WGS sequence"/>
</dbReference>
<evidence type="ECO:0000256" key="1">
    <source>
        <dbReference type="SAM" id="MobiDB-lite"/>
    </source>
</evidence>
<protein>
    <submittedName>
        <fullName evidence="2">Uncharacterized protein</fullName>
    </submittedName>
</protein>
<comment type="caution">
    <text evidence="2">The sequence shown here is derived from an EMBL/GenBank/DDBJ whole genome shotgun (WGS) entry which is preliminary data.</text>
</comment>
<sequence>MESHQWSHRLIHAWIKRCRPDLAGSEFIGLQILNLMALALQLIILNQSIHRESLQVGNSASQQDEPGLIRSKCGQPVGLRLSLIISKYNPRARAGRVAHLGSRGRIGTPDARSVCCPACPATDSVFKLTARDRVTLVKGFRRLSGNMYEIFVLRVRAPLLPVGESGASVSQIVPPDGGSASGQVRSLMPP</sequence>